<keyword evidence="1 2" id="KW-0732">Signal</keyword>
<dbReference type="EMBL" id="RBAH01000025">
    <property type="protein sequence ID" value="RKN74157.1"/>
    <property type="molecule type" value="Genomic_DNA"/>
</dbReference>
<keyword evidence="4" id="KW-1185">Reference proteome</keyword>
<evidence type="ECO:0000256" key="2">
    <source>
        <dbReference type="SAM" id="SignalP"/>
    </source>
</evidence>
<name>A0A3B0BQ54_9BACL</name>
<dbReference type="SUPFAM" id="SSF53850">
    <property type="entry name" value="Periplasmic binding protein-like II"/>
    <property type="match status" value="1"/>
</dbReference>
<dbReference type="RefSeq" id="WP_120750427.1">
    <property type="nucleotide sequence ID" value="NZ_RBAH01000025.1"/>
</dbReference>
<gene>
    <name evidence="3" type="ORF">D7M11_27290</name>
</gene>
<dbReference type="Proteomes" id="UP000282311">
    <property type="component" value="Unassembled WGS sequence"/>
</dbReference>
<evidence type="ECO:0000313" key="3">
    <source>
        <dbReference type="EMBL" id="RKN74157.1"/>
    </source>
</evidence>
<dbReference type="PANTHER" id="PTHR30006">
    <property type="entry name" value="THIAMINE-BINDING PERIPLASMIC PROTEIN-RELATED"/>
    <property type="match status" value="1"/>
</dbReference>
<organism evidence="3 4">
    <name type="scientific">Paenibacillus ginsengarvi</name>
    <dbReference type="NCBI Taxonomy" id="400777"/>
    <lineage>
        <taxon>Bacteria</taxon>
        <taxon>Bacillati</taxon>
        <taxon>Bacillota</taxon>
        <taxon>Bacilli</taxon>
        <taxon>Bacillales</taxon>
        <taxon>Paenibacillaceae</taxon>
        <taxon>Paenibacillus</taxon>
    </lineage>
</organism>
<dbReference type="PRINTS" id="PR00909">
    <property type="entry name" value="SPERMDNBNDNG"/>
</dbReference>
<evidence type="ECO:0000313" key="4">
    <source>
        <dbReference type="Proteomes" id="UP000282311"/>
    </source>
</evidence>
<dbReference type="Pfam" id="PF13416">
    <property type="entry name" value="SBP_bac_8"/>
    <property type="match status" value="1"/>
</dbReference>
<accession>A0A3B0BQ54</accession>
<proteinExistence type="predicted"/>
<dbReference type="InterPro" id="IPR001188">
    <property type="entry name" value="Sperm_putr-bd"/>
</dbReference>
<dbReference type="PROSITE" id="PS51257">
    <property type="entry name" value="PROKAR_LIPOPROTEIN"/>
    <property type="match status" value="1"/>
</dbReference>
<dbReference type="OrthoDB" id="9769319at2"/>
<dbReference type="GO" id="GO:0030975">
    <property type="term" value="F:thiamine binding"/>
    <property type="evidence" value="ECO:0007669"/>
    <property type="project" value="TreeGrafter"/>
</dbReference>
<reference evidence="3 4" key="1">
    <citation type="journal article" date="2007" name="Int. J. Syst. Evol. Microbiol.">
        <title>Paenibacillus ginsengarvi sp. nov., isolated from soil from ginseng cultivation.</title>
        <authorList>
            <person name="Yoon M.H."/>
            <person name="Ten L.N."/>
            <person name="Im W.T."/>
        </authorList>
    </citation>
    <scope>NUCLEOTIDE SEQUENCE [LARGE SCALE GENOMIC DNA]</scope>
    <source>
        <strain evidence="3 4">KCTC 13059</strain>
    </source>
</reference>
<dbReference type="CDD" id="cd13589">
    <property type="entry name" value="PBP2_polyamine_RpCGA009"/>
    <property type="match status" value="1"/>
</dbReference>
<sequence length="358" mass="39350">MKKFWIVSLAASVLLTTVLTGCGSAKNESGAGTKDGVGGSKELVLSTWGFSEDLLRKNVFEPFEKANNVKIKLEVGNNADRLGKVRMKAHQIDVIMLAEGYAAQGIEEGLFEKIDRSKIPNIEHLYDIAKAPNGADYGPAYTIGSSGIIYDKSVASKPVESYADLWRPEFKGKLAIPDITTTDGPFVIDFSSKVAGASALDADKAFGKLKELAPNVIKYYMKSSDLANMFNQKEVAIAPVQNFVLATIQKANPNATWVIPKEGAYAVLNTMNVVKGTKNKELSEKFIDWWLSEQVQKANAIDKVDSPANKDVKLSEQEASGLTYGPDFISKLKSVDWNVVNKNMKSWIDRWNREVISK</sequence>
<dbReference type="GO" id="GO:0030976">
    <property type="term" value="F:thiamine pyrophosphate binding"/>
    <property type="evidence" value="ECO:0007669"/>
    <property type="project" value="TreeGrafter"/>
</dbReference>
<feature type="signal peptide" evidence="2">
    <location>
        <begin position="1"/>
        <end position="25"/>
    </location>
</feature>
<protein>
    <submittedName>
        <fullName evidence="3">ABC transporter substrate-binding protein</fullName>
    </submittedName>
</protein>
<feature type="chain" id="PRO_5039319578" evidence="2">
    <location>
        <begin position="26"/>
        <end position="358"/>
    </location>
</feature>
<evidence type="ECO:0000256" key="1">
    <source>
        <dbReference type="ARBA" id="ARBA00022729"/>
    </source>
</evidence>
<dbReference type="GO" id="GO:0019808">
    <property type="term" value="F:polyamine binding"/>
    <property type="evidence" value="ECO:0007669"/>
    <property type="project" value="InterPro"/>
</dbReference>
<comment type="caution">
    <text evidence="3">The sequence shown here is derived from an EMBL/GenBank/DDBJ whole genome shotgun (WGS) entry which is preliminary data.</text>
</comment>
<dbReference type="GO" id="GO:0030288">
    <property type="term" value="C:outer membrane-bounded periplasmic space"/>
    <property type="evidence" value="ECO:0007669"/>
    <property type="project" value="TreeGrafter"/>
</dbReference>
<dbReference type="Gene3D" id="3.40.190.10">
    <property type="entry name" value="Periplasmic binding protein-like II"/>
    <property type="match status" value="2"/>
</dbReference>
<dbReference type="GO" id="GO:0015888">
    <property type="term" value="P:thiamine transport"/>
    <property type="evidence" value="ECO:0007669"/>
    <property type="project" value="TreeGrafter"/>
</dbReference>
<dbReference type="PANTHER" id="PTHR30006:SF2">
    <property type="entry name" value="ABC TRANSPORTER SUBSTRATE-BINDING PROTEIN"/>
    <property type="match status" value="1"/>
</dbReference>
<dbReference type="InterPro" id="IPR006059">
    <property type="entry name" value="SBP"/>
</dbReference>
<dbReference type="AlphaFoldDB" id="A0A3B0BQ54"/>
<dbReference type="GO" id="GO:0015846">
    <property type="term" value="P:polyamine transport"/>
    <property type="evidence" value="ECO:0007669"/>
    <property type="project" value="InterPro"/>
</dbReference>